<keyword evidence="3" id="KW-0732">Signal</keyword>
<name>A0ABN8AY09_CHISP</name>
<sequence>MRVGIFVILCCIFFDANGRNIEFKSLGYHETVGIPKAKSLLRSERLRIVGGGPVPSVTAYPYQAGLVTLLTTGQTSICGGSIISNTRILTAAHCWWDGYSQAKQFTVVLGSLTIFSGGTRVVSSDVIVHPNWNTNTVTNDIAIVKISAVQFNNNIRAVALPTAADANQDFSGMIGTITGYGKTSDAQTSFPPSTSLHHNTVTILTNRVCQQSFDITIQSTHMCTSGHGKVGTCDGDSGGPITVLRNNIRMQVGVVSFGLADGCQSGIPSVFTRVTSFLSWINANL</sequence>
<keyword evidence="2" id="KW-0720">Serine protease</keyword>
<evidence type="ECO:0000256" key="1">
    <source>
        <dbReference type="ARBA" id="ARBA00023157"/>
    </source>
</evidence>
<protein>
    <recommendedName>
        <fullName evidence="4">Peptidase S1 domain-containing protein</fullName>
    </recommendedName>
</protein>
<dbReference type="Pfam" id="PF00089">
    <property type="entry name" value="Trypsin"/>
    <property type="match status" value="1"/>
</dbReference>
<evidence type="ECO:0000256" key="2">
    <source>
        <dbReference type="RuleBase" id="RU363034"/>
    </source>
</evidence>
<dbReference type="SUPFAM" id="SSF50494">
    <property type="entry name" value="Trypsin-like serine proteases"/>
    <property type="match status" value="1"/>
</dbReference>
<feature type="chain" id="PRO_5045360048" description="Peptidase S1 domain-containing protein" evidence="3">
    <location>
        <begin position="19"/>
        <end position="285"/>
    </location>
</feature>
<keyword evidence="2" id="KW-0378">Hydrolase</keyword>
<keyword evidence="6" id="KW-1185">Reference proteome</keyword>
<feature type="domain" description="Peptidase S1" evidence="4">
    <location>
        <begin position="48"/>
        <end position="285"/>
    </location>
</feature>
<evidence type="ECO:0000313" key="5">
    <source>
        <dbReference type="EMBL" id="CAH0399577.1"/>
    </source>
</evidence>
<evidence type="ECO:0000256" key="3">
    <source>
        <dbReference type="SAM" id="SignalP"/>
    </source>
</evidence>
<proteinExistence type="predicted"/>
<dbReference type="SMART" id="SM00020">
    <property type="entry name" value="Tryp_SPc"/>
    <property type="match status" value="1"/>
</dbReference>
<dbReference type="PROSITE" id="PS50240">
    <property type="entry name" value="TRYPSIN_DOM"/>
    <property type="match status" value="1"/>
</dbReference>
<keyword evidence="2" id="KW-0645">Protease</keyword>
<gene>
    <name evidence="5" type="ORF">CHILSU_LOCUS2727</name>
</gene>
<dbReference type="Proteomes" id="UP001153292">
    <property type="component" value="Chromosome 14"/>
</dbReference>
<dbReference type="Gene3D" id="2.40.10.10">
    <property type="entry name" value="Trypsin-like serine proteases"/>
    <property type="match status" value="2"/>
</dbReference>
<evidence type="ECO:0000313" key="6">
    <source>
        <dbReference type="Proteomes" id="UP001153292"/>
    </source>
</evidence>
<dbReference type="InterPro" id="IPR001254">
    <property type="entry name" value="Trypsin_dom"/>
</dbReference>
<dbReference type="PRINTS" id="PR00722">
    <property type="entry name" value="CHYMOTRYPSIN"/>
</dbReference>
<organism evidence="5 6">
    <name type="scientific">Chilo suppressalis</name>
    <name type="common">Asiatic rice borer moth</name>
    <dbReference type="NCBI Taxonomy" id="168631"/>
    <lineage>
        <taxon>Eukaryota</taxon>
        <taxon>Metazoa</taxon>
        <taxon>Ecdysozoa</taxon>
        <taxon>Arthropoda</taxon>
        <taxon>Hexapoda</taxon>
        <taxon>Insecta</taxon>
        <taxon>Pterygota</taxon>
        <taxon>Neoptera</taxon>
        <taxon>Endopterygota</taxon>
        <taxon>Lepidoptera</taxon>
        <taxon>Glossata</taxon>
        <taxon>Ditrysia</taxon>
        <taxon>Pyraloidea</taxon>
        <taxon>Crambidae</taxon>
        <taxon>Crambinae</taxon>
        <taxon>Chilo</taxon>
    </lineage>
</organism>
<dbReference type="PANTHER" id="PTHR24260">
    <property type="match status" value="1"/>
</dbReference>
<dbReference type="InterPro" id="IPR018114">
    <property type="entry name" value="TRYPSIN_HIS"/>
</dbReference>
<dbReference type="PANTHER" id="PTHR24260:SF134">
    <property type="entry name" value="AT07769P-RELATED"/>
    <property type="match status" value="1"/>
</dbReference>
<dbReference type="InterPro" id="IPR001314">
    <property type="entry name" value="Peptidase_S1A"/>
</dbReference>
<evidence type="ECO:0000259" key="4">
    <source>
        <dbReference type="PROSITE" id="PS50240"/>
    </source>
</evidence>
<dbReference type="PROSITE" id="PS00134">
    <property type="entry name" value="TRYPSIN_HIS"/>
    <property type="match status" value="1"/>
</dbReference>
<accession>A0ABN8AY09</accession>
<dbReference type="CDD" id="cd00190">
    <property type="entry name" value="Tryp_SPc"/>
    <property type="match status" value="1"/>
</dbReference>
<dbReference type="PROSITE" id="PS00135">
    <property type="entry name" value="TRYPSIN_SER"/>
    <property type="match status" value="1"/>
</dbReference>
<keyword evidence="1" id="KW-1015">Disulfide bond</keyword>
<dbReference type="InterPro" id="IPR051333">
    <property type="entry name" value="CLIP_Serine_Protease"/>
</dbReference>
<dbReference type="InterPro" id="IPR043504">
    <property type="entry name" value="Peptidase_S1_PA_chymotrypsin"/>
</dbReference>
<dbReference type="InterPro" id="IPR009003">
    <property type="entry name" value="Peptidase_S1_PA"/>
</dbReference>
<reference evidence="5" key="1">
    <citation type="submission" date="2021-12" db="EMBL/GenBank/DDBJ databases">
        <authorList>
            <person name="King R."/>
        </authorList>
    </citation>
    <scope>NUCLEOTIDE SEQUENCE</scope>
</reference>
<feature type="signal peptide" evidence="3">
    <location>
        <begin position="1"/>
        <end position="18"/>
    </location>
</feature>
<dbReference type="EMBL" id="OU963907">
    <property type="protein sequence ID" value="CAH0399577.1"/>
    <property type="molecule type" value="Genomic_DNA"/>
</dbReference>
<dbReference type="InterPro" id="IPR033116">
    <property type="entry name" value="TRYPSIN_SER"/>
</dbReference>